<reference evidence="6 7" key="1">
    <citation type="submission" date="2017-01" db="EMBL/GenBank/DDBJ databases">
        <authorList>
            <person name="Varghese N."/>
            <person name="Submissions S."/>
        </authorList>
    </citation>
    <scope>NUCLEOTIDE SEQUENCE [LARGE SCALE GENOMIC DNA]</scope>
    <source>
        <strain evidence="6 7">ATCC 700171</strain>
    </source>
</reference>
<evidence type="ECO:0000313" key="6">
    <source>
        <dbReference type="EMBL" id="SIR25431.1"/>
    </source>
</evidence>
<feature type="domain" description="Tyr recombinase" evidence="5">
    <location>
        <begin position="169"/>
        <end position="340"/>
    </location>
</feature>
<comment type="similarity">
    <text evidence="1">Belongs to the 'phage' integrase family.</text>
</comment>
<dbReference type="PANTHER" id="PTHR30629">
    <property type="entry name" value="PROPHAGE INTEGRASE"/>
    <property type="match status" value="1"/>
</dbReference>
<dbReference type="InterPro" id="IPR011010">
    <property type="entry name" value="DNA_brk_join_enz"/>
</dbReference>
<accession>A0A1N6ZF98</accession>
<gene>
    <name evidence="6" type="ORF">SAMN05421641_13411</name>
</gene>
<dbReference type="AlphaFoldDB" id="A0A1N6ZF98"/>
<dbReference type="InterPro" id="IPR002104">
    <property type="entry name" value="Integrase_catalytic"/>
</dbReference>
<dbReference type="Pfam" id="PF00589">
    <property type="entry name" value="Phage_integrase"/>
    <property type="match status" value="1"/>
</dbReference>
<dbReference type="GO" id="GO:0006310">
    <property type="term" value="P:DNA recombination"/>
    <property type="evidence" value="ECO:0007669"/>
    <property type="project" value="UniProtKB-KW"/>
</dbReference>
<evidence type="ECO:0000256" key="3">
    <source>
        <dbReference type="ARBA" id="ARBA00023125"/>
    </source>
</evidence>
<dbReference type="InterPro" id="IPR010998">
    <property type="entry name" value="Integrase_recombinase_N"/>
</dbReference>
<dbReference type="Gene3D" id="1.10.443.10">
    <property type="entry name" value="Intergrase catalytic core"/>
    <property type="match status" value="1"/>
</dbReference>
<dbReference type="Proteomes" id="UP000323956">
    <property type="component" value="Unassembled WGS sequence"/>
</dbReference>
<evidence type="ECO:0000256" key="1">
    <source>
        <dbReference type="ARBA" id="ARBA00008857"/>
    </source>
</evidence>
<sequence length="367" mass="41277">MVKRRKRFPGVTKATDRHGKTRWRLRRTIKGRRIDCYIDAVFGSEDFRTQYEAALAEPQKKKTSGVAERTISFLIEDYLGSRAFKELAQATRYAKRLRLDWIRSTIGEAHYQDLLPRHVTALMDRKGGPEAANRLHKDLAQLYKWASRQHGYTGRNPTVEVDRQKIETDGYHTWTREQIAQFRAFYPSGTKERLAFELVLGTGAARQDAARMGPLNIRGGVIRYSRGKTGGKVELPLAKLPDLARELGVHQENRDVFVARKDGRPYTTEGFGNWFATMAQAAGLPSECRIHGLRKHGAMRLAEAGATEAQIAAFLGHHSHHEARRYIAAASRMTLASSALDLLTNLPNLDGGLGKTTLQDTDKKGIK</sequence>
<dbReference type="InterPro" id="IPR050808">
    <property type="entry name" value="Phage_Integrase"/>
</dbReference>
<dbReference type="InterPro" id="IPR013762">
    <property type="entry name" value="Integrase-like_cat_sf"/>
</dbReference>
<dbReference type="OrthoDB" id="7510934at2"/>
<dbReference type="RefSeq" id="WP_149766730.1">
    <property type="nucleotide sequence ID" value="NZ_FTMK01000034.1"/>
</dbReference>
<dbReference type="EMBL" id="FTMK01000034">
    <property type="protein sequence ID" value="SIR25431.1"/>
    <property type="molecule type" value="Genomic_DNA"/>
</dbReference>
<proteinExistence type="inferred from homology"/>
<protein>
    <submittedName>
        <fullName evidence="6">Site-specific recombinase XerD</fullName>
    </submittedName>
</protein>
<keyword evidence="2" id="KW-0229">DNA integration</keyword>
<organism evidence="6 7">
    <name type="scientific">Paracoccus thiocyanatus</name>
    <dbReference type="NCBI Taxonomy" id="34006"/>
    <lineage>
        <taxon>Bacteria</taxon>
        <taxon>Pseudomonadati</taxon>
        <taxon>Pseudomonadota</taxon>
        <taxon>Alphaproteobacteria</taxon>
        <taxon>Rhodobacterales</taxon>
        <taxon>Paracoccaceae</taxon>
        <taxon>Paracoccus</taxon>
    </lineage>
</organism>
<dbReference type="SUPFAM" id="SSF56349">
    <property type="entry name" value="DNA breaking-rejoining enzymes"/>
    <property type="match status" value="1"/>
</dbReference>
<evidence type="ECO:0000256" key="4">
    <source>
        <dbReference type="ARBA" id="ARBA00023172"/>
    </source>
</evidence>
<evidence type="ECO:0000259" key="5">
    <source>
        <dbReference type="PROSITE" id="PS51898"/>
    </source>
</evidence>
<keyword evidence="3" id="KW-0238">DNA-binding</keyword>
<evidence type="ECO:0000313" key="7">
    <source>
        <dbReference type="Proteomes" id="UP000323956"/>
    </source>
</evidence>
<evidence type="ECO:0000256" key="2">
    <source>
        <dbReference type="ARBA" id="ARBA00022908"/>
    </source>
</evidence>
<name>A0A1N6ZF98_9RHOB</name>
<dbReference type="PANTHER" id="PTHR30629:SF2">
    <property type="entry name" value="PROPHAGE INTEGRASE INTS-RELATED"/>
    <property type="match status" value="1"/>
</dbReference>
<dbReference type="GO" id="GO:0003677">
    <property type="term" value="F:DNA binding"/>
    <property type="evidence" value="ECO:0007669"/>
    <property type="project" value="UniProtKB-KW"/>
</dbReference>
<dbReference type="PROSITE" id="PS51898">
    <property type="entry name" value="TYR_RECOMBINASE"/>
    <property type="match status" value="1"/>
</dbReference>
<dbReference type="Gene3D" id="1.10.150.130">
    <property type="match status" value="1"/>
</dbReference>
<keyword evidence="4" id="KW-0233">DNA recombination</keyword>
<dbReference type="GO" id="GO:0015074">
    <property type="term" value="P:DNA integration"/>
    <property type="evidence" value="ECO:0007669"/>
    <property type="project" value="UniProtKB-KW"/>
</dbReference>